<comment type="caution">
    <text evidence="5">The sequence shown here is derived from an EMBL/GenBank/DDBJ whole genome shotgun (WGS) entry which is preliminary data.</text>
</comment>
<dbReference type="FunFam" id="3.30.70.270:FF:000001">
    <property type="entry name" value="Diguanylate cyclase domain protein"/>
    <property type="match status" value="1"/>
</dbReference>
<keyword evidence="2" id="KW-0175">Coiled coil</keyword>
<dbReference type="Proteomes" id="UP000196475">
    <property type="component" value="Unassembled WGS sequence"/>
</dbReference>
<dbReference type="CDD" id="cd01949">
    <property type="entry name" value="GGDEF"/>
    <property type="match status" value="1"/>
</dbReference>
<evidence type="ECO:0000313" key="5">
    <source>
        <dbReference type="EMBL" id="OUM88052.1"/>
    </source>
</evidence>
<dbReference type="GO" id="GO:0000160">
    <property type="term" value="P:phosphorelay signal transduction system"/>
    <property type="evidence" value="ECO:0007669"/>
    <property type="project" value="InterPro"/>
</dbReference>
<dbReference type="PANTHER" id="PTHR45138">
    <property type="entry name" value="REGULATORY COMPONENTS OF SENSORY TRANSDUCTION SYSTEM"/>
    <property type="match status" value="1"/>
</dbReference>
<dbReference type="InterPro" id="IPR000160">
    <property type="entry name" value="GGDEF_dom"/>
</dbReference>
<dbReference type="InterPro" id="IPR011006">
    <property type="entry name" value="CheY-like_superfamily"/>
</dbReference>
<feature type="coiled-coil region" evidence="2">
    <location>
        <begin position="138"/>
        <end position="172"/>
    </location>
</feature>
<evidence type="ECO:0000313" key="6">
    <source>
        <dbReference type="Proteomes" id="UP000196475"/>
    </source>
</evidence>
<dbReference type="PROSITE" id="PS50110">
    <property type="entry name" value="RESPONSE_REGULATORY"/>
    <property type="match status" value="1"/>
</dbReference>
<dbReference type="EMBL" id="LZRT01000066">
    <property type="protein sequence ID" value="OUM88052.1"/>
    <property type="molecule type" value="Genomic_DNA"/>
</dbReference>
<feature type="domain" description="Response regulatory" evidence="3">
    <location>
        <begin position="2"/>
        <end position="136"/>
    </location>
</feature>
<dbReference type="Pfam" id="PF00072">
    <property type="entry name" value="Response_reg"/>
    <property type="match status" value="1"/>
</dbReference>
<dbReference type="GO" id="GO:0052621">
    <property type="term" value="F:diguanylate cyclase activity"/>
    <property type="evidence" value="ECO:0007669"/>
    <property type="project" value="TreeGrafter"/>
</dbReference>
<keyword evidence="1" id="KW-0597">Phosphoprotein</keyword>
<gene>
    <name evidence="5" type="ORF">BAA01_13610</name>
</gene>
<organism evidence="5 6">
    <name type="scientific">Bacillus thermozeamaize</name>
    <dbReference type="NCBI Taxonomy" id="230954"/>
    <lineage>
        <taxon>Bacteria</taxon>
        <taxon>Bacillati</taxon>
        <taxon>Bacillota</taxon>
        <taxon>Bacilli</taxon>
        <taxon>Bacillales</taxon>
        <taxon>Bacillaceae</taxon>
        <taxon>Bacillus</taxon>
    </lineage>
</organism>
<dbReference type="SUPFAM" id="SSF55073">
    <property type="entry name" value="Nucleotide cyclase"/>
    <property type="match status" value="1"/>
</dbReference>
<dbReference type="InterPro" id="IPR001789">
    <property type="entry name" value="Sig_transdc_resp-reg_receiver"/>
</dbReference>
<dbReference type="SMART" id="SM00267">
    <property type="entry name" value="GGDEF"/>
    <property type="match status" value="1"/>
</dbReference>
<dbReference type="PROSITE" id="PS50887">
    <property type="entry name" value="GGDEF"/>
    <property type="match status" value="1"/>
</dbReference>
<evidence type="ECO:0008006" key="7">
    <source>
        <dbReference type="Google" id="ProtNLM"/>
    </source>
</evidence>
<sequence length="341" mass="38130">MSILIVDDSRFNQLLLKSILQEAGFTDIRTASSAAEAFRQLGIPQDGLEDDQCSAEPEPEPDVELILMDVVMPEIDGIEACRRIKACHKLRDIPVIMVTARTEIGVLETAFAAGAMDYISKPLNKVELLARIRSALTLKREMDRRKEREKELLEVTRQLEEANRKLQLLSNQDSLTGIANRRQFDEYLAIEWGRAERNQQWLGLILLDVDAFKPYNDHYGHQAGDVCLIRVAQTLQNAVKRSGDLVARYGGEEFAVILPNTDLQGATVVAERMRQDVESMFIEHKYSSIAGYITISLGVAATRPRPASHPSSLIRAADQALYQAKRAGGNRVVCAPEELDE</sequence>
<dbReference type="AlphaFoldDB" id="A0A1Y3PL25"/>
<dbReference type="PANTHER" id="PTHR45138:SF9">
    <property type="entry name" value="DIGUANYLATE CYCLASE DGCM-RELATED"/>
    <property type="match status" value="1"/>
</dbReference>
<dbReference type="SUPFAM" id="SSF52172">
    <property type="entry name" value="CheY-like"/>
    <property type="match status" value="1"/>
</dbReference>
<evidence type="ECO:0000259" key="3">
    <source>
        <dbReference type="PROSITE" id="PS50110"/>
    </source>
</evidence>
<dbReference type="Gene3D" id="3.40.50.2300">
    <property type="match status" value="1"/>
</dbReference>
<evidence type="ECO:0000259" key="4">
    <source>
        <dbReference type="PROSITE" id="PS50887"/>
    </source>
</evidence>
<reference evidence="6" key="1">
    <citation type="submission" date="2016-06" db="EMBL/GenBank/DDBJ databases">
        <authorList>
            <person name="Nascimento L."/>
            <person name="Pereira R.V."/>
            <person name="Martins L.F."/>
            <person name="Quaggio R.B."/>
            <person name="Silva A.M."/>
            <person name="Setubal J.C."/>
        </authorList>
    </citation>
    <scope>NUCLEOTIDE SEQUENCE [LARGE SCALE GENOMIC DNA]</scope>
</reference>
<proteinExistence type="predicted"/>
<name>A0A1Y3PL25_9BACI</name>
<dbReference type="InterPro" id="IPR029787">
    <property type="entry name" value="Nucleotide_cyclase"/>
</dbReference>
<evidence type="ECO:0000256" key="2">
    <source>
        <dbReference type="SAM" id="Coils"/>
    </source>
</evidence>
<dbReference type="InterPro" id="IPR050469">
    <property type="entry name" value="Diguanylate_Cyclase"/>
</dbReference>
<dbReference type="GO" id="GO:0043709">
    <property type="term" value="P:cell adhesion involved in single-species biofilm formation"/>
    <property type="evidence" value="ECO:0007669"/>
    <property type="project" value="TreeGrafter"/>
</dbReference>
<dbReference type="GO" id="GO:1902201">
    <property type="term" value="P:negative regulation of bacterial-type flagellum-dependent cell motility"/>
    <property type="evidence" value="ECO:0007669"/>
    <property type="project" value="TreeGrafter"/>
</dbReference>
<dbReference type="NCBIfam" id="TIGR00254">
    <property type="entry name" value="GGDEF"/>
    <property type="match status" value="1"/>
</dbReference>
<dbReference type="InterPro" id="IPR043128">
    <property type="entry name" value="Rev_trsase/Diguanyl_cyclase"/>
</dbReference>
<protein>
    <recommendedName>
        <fullName evidence="7">Diguanylate cyclase response regulator</fullName>
    </recommendedName>
</protein>
<feature type="domain" description="GGDEF" evidence="4">
    <location>
        <begin position="200"/>
        <end position="337"/>
    </location>
</feature>
<dbReference type="Pfam" id="PF00990">
    <property type="entry name" value="GGDEF"/>
    <property type="match status" value="1"/>
</dbReference>
<feature type="modified residue" description="4-aspartylphosphate" evidence="1">
    <location>
        <position position="69"/>
    </location>
</feature>
<dbReference type="GO" id="GO:0005886">
    <property type="term" value="C:plasma membrane"/>
    <property type="evidence" value="ECO:0007669"/>
    <property type="project" value="TreeGrafter"/>
</dbReference>
<dbReference type="Gene3D" id="3.30.70.270">
    <property type="match status" value="1"/>
</dbReference>
<accession>A0A1Y3PL25</accession>
<evidence type="ECO:0000256" key="1">
    <source>
        <dbReference type="PROSITE-ProRule" id="PRU00169"/>
    </source>
</evidence>
<dbReference type="SMART" id="SM00448">
    <property type="entry name" value="REC"/>
    <property type="match status" value="1"/>
</dbReference>